<evidence type="ECO:0000259" key="2">
    <source>
        <dbReference type="Pfam" id="PF03184"/>
    </source>
</evidence>
<evidence type="ECO:0000313" key="3">
    <source>
        <dbReference type="EMBL" id="CAF1549570.1"/>
    </source>
</evidence>
<dbReference type="GO" id="GO:0005634">
    <property type="term" value="C:nucleus"/>
    <property type="evidence" value="ECO:0007669"/>
    <property type="project" value="TreeGrafter"/>
</dbReference>
<dbReference type="AlphaFoldDB" id="A0A815WVW4"/>
<dbReference type="EMBL" id="CAJNOJ010001343">
    <property type="protein sequence ID" value="CAF1549570.1"/>
    <property type="molecule type" value="Genomic_DNA"/>
</dbReference>
<dbReference type="GO" id="GO:0003677">
    <property type="term" value="F:DNA binding"/>
    <property type="evidence" value="ECO:0007669"/>
    <property type="project" value="TreeGrafter"/>
</dbReference>
<sequence>MVKSRVNYPKENFPLAVEEYNNGASSSDLTKKYGIPGSTIRNHKSNPNLKVGAGRPTLLSNEQEKYLVELLKSLETIGCRLTKPTALQISSDYVQRITGKEIEVGRKWLKNFLQRWQNELKVIKEEKLESARRNGFTEDVRCRWFEKLNSILEKNSLKTRPHAIYNCDETGFSDATACELVIVSHDTKHAFEQSGGGGKSFTTNLVCSNAAGEILPPFVIYSAKQLNPDWTFGGPVGSYYGVSESGWITKNLFFEWFKSFVDQTKDVSKPMLLIMDNHPAHISIEVIEMARQHQILLLLLPPHCTHALQPLDAVTFSAVKSSWKRVVGKYFSKSHRKTIRKRDLPALLNKLYTSEFTPKQIVAGFTRTGVWPYDPTAMKHKVARKPLVENLNQSSSGSSTNAQSASTQAFSIINDRSLQNSSVALLPPSDSVDHEAAIMVLDLIDKFIEDTNRTANGAASNNITTEPAATTNNLSFTTNLSTSSSLNAAPDVFQSLFANSNFSLNMPCRSSSNTHDLSRFPSFLSSSGFGDNASNDFNLTPIDKSSDITLSLNTSSMCKQHRQSTDSMPDVSLYEFDFEEDDDGQKILGFNPRTVPITRSDSSIRSNNRRQHVSILDFEEETDKENQISMGLNSAVVPASTNQSQGLHLGQLNINKQETNSISSAQLSPSTAVRSIVSDLFRQHTFRSTSPPKTSKRKRTEGIYGEEITTSNMLNDLKEKASQSNQAKRTKRTITAPVSTLPVDPKRAAQSKRKPRKTTSETITSSQATRAISTVQASTFTSSN</sequence>
<dbReference type="InterPro" id="IPR036397">
    <property type="entry name" value="RNaseH_sf"/>
</dbReference>
<protein>
    <recommendedName>
        <fullName evidence="2">DDE-1 domain-containing protein</fullName>
    </recommendedName>
</protein>
<keyword evidence="5" id="KW-1185">Reference proteome</keyword>
<reference evidence="3" key="1">
    <citation type="submission" date="2021-02" db="EMBL/GenBank/DDBJ databases">
        <authorList>
            <person name="Nowell W R."/>
        </authorList>
    </citation>
    <scope>NUCLEOTIDE SEQUENCE</scope>
</reference>
<feature type="region of interest" description="Disordered" evidence="1">
    <location>
        <begin position="717"/>
        <end position="770"/>
    </location>
</feature>
<evidence type="ECO:0000313" key="5">
    <source>
        <dbReference type="Proteomes" id="UP000663828"/>
    </source>
</evidence>
<name>A0A815WVW4_ADIRI</name>
<evidence type="ECO:0000313" key="4">
    <source>
        <dbReference type="EMBL" id="CAF1652093.1"/>
    </source>
</evidence>
<dbReference type="EMBL" id="CAJNOR010010222">
    <property type="protein sequence ID" value="CAF1652093.1"/>
    <property type="molecule type" value="Genomic_DNA"/>
</dbReference>
<dbReference type="PANTHER" id="PTHR19303">
    <property type="entry name" value="TRANSPOSON"/>
    <property type="match status" value="1"/>
</dbReference>
<evidence type="ECO:0000256" key="1">
    <source>
        <dbReference type="SAM" id="MobiDB-lite"/>
    </source>
</evidence>
<dbReference type="InterPro" id="IPR004875">
    <property type="entry name" value="DDE_SF_endonuclease_dom"/>
</dbReference>
<dbReference type="Pfam" id="PF03184">
    <property type="entry name" value="DDE_1"/>
    <property type="match status" value="1"/>
</dbReference>
<feature type="region of interest" description="Disordered" evidence="1">
    <location>
        <begin position="684"/>
        <end position="703"/>
    </location>
</feature>
<dbReference type="Gene3D" id="3.30.420.10">
    <property type="entry name" value="Ribonuclease H-like superfamily/Ribonuclease H"/>
    <property type="match status" value="1"/>
</dbReference>
<dbReference type="Proteomes" id="UP000663828">
    <property type="component" value="Unassembled WGS sequence"/>
</dbReference>
<comment type="caution">
    <text evidence="3">The sequence shown here is derived from an EMBL/GenBank/DDBJ whole genome shotgun (WGS) entry which is preliminary data.</text>
</comment>
<dbReference type="InterPro" id="IPR050863">
    <property type="entry name" value="CenT-Element_Derived"/>
</dbReference>
<evidence type="ECO:0000313" key="6">
    <source>
        <dbReference type="Proteomes" id="UP000663852"/>
    </source>
</evidence>
<dbReference type="Proteomes" id="UP000663852">
    <property type="component" value="Unassembled WGS sequence"/>
</dbReference>
<gene>
    <name evidence="3" type="ORF">EDS130_LOCUS45905</name>
    <name evidence="4" type="ORF">XAT740_LOCUS55181</name>
</gene>
<organism evidence="3 6">
    <name type="scientific">Adineta ricciae</name>
    <name type="common">Rotifer</name>
    <dbReference type="NCBI Taxonomy" id="249248"/>
    <lineage>
        <taxon>Eukaryota</taxon>
        <taxon>Metazoa</taxon>
        <taxon>Spiralia</taxon>
        <taxon>Gnathifera</taxon>
        <taxon>Rotifera</taxon>
        <taxon>Eurotatoria</taxon>
        <taxon>Bdelloidea</taxon>
        <taxon>Adinetida</taxon>
        <taxon>Adinetidae</taxon>
        <taxon>Adineta</taxon>
    </lineage>
</organism>
<accession>A0A815WVW4</accession>
<feature type="compositionally biased region" description="Polar residues" evidence="1">
    <location>
        <begin position="760"/>
        <end position="770"/>
    </location>
</feature>
<dbReference type="OrthoDB" id="10043687at2759"/>
<proteinExistence type="predicted"/>
<dbReference type="PANTHER" id="PTHR19303:SF74">
    <property type="entry name" value="POGO TRANSPOSABLE ELEMENT WITH KRAB DOMAIN"/>
    <property type="match status" value="1"/>
</dbReference>
<feature type="domain" description="DDE-1" evidence="2">
    <location>
        <begin position="203"/>
        <end position="340"/>
    </location>
</feature>